<reference evidence="4 5" key="1">
    <citation type="submission" date="2019-02" db="EMBL/GenBank/DDBJ databases">
        <title>Genome sequencing of the rare red list fungi Bondarzewia mesenterica.</title>
        <authorList>
            <person name="Buettner E."/>
            <person name="Kellner H."/>
        </authorList>
    </citation>
    <scope>NUCLEOTIDE SEQUENCE [LARGE SCALE GENOMIC DNA]</scope>
    <source>
        <strain evidence="4 5">DSM 108281</strain>
    </source>
</reference>
<keyword evidence="5" id="KW-1185">Reference proteome</keyword>
<dbReference type="PANTHER" id="PTHR33099:SF14">
    <property type="entry name" value="PROLYL 4-HYDROXYLASE ALPHA SUBUNIT FE(2+) 2OG DIOXYGENASE DOMAIN-CONTAINING PROTEIN"/>
    <property type="match status" value="1"/>
</dbReference>
<feature type="chain" id="PRO_5020852230" description="Fe2OG dioxygenase domain-containing protein" evidence="2">
    <location>
        <begin position="32"/>
        <end position="571"/>
    </location>
</feature>
<dbReference type="EMBL" id="SGPL01000339">
    <property type="protein sequence ID" value="THH13624.1"/>
    <property type="molecule type" value="Genomic_DNA"/>
</dbReference>
<feature type="domain" description="Fe2OG dioxygenase" evidence="3">
    <location>
        <begin position="254"/>
        <end position="353"/>
    </location>
</feature>
<sequence length="571" mass="64106">MLFDFASAADDRAPRALSMLLFVTLPIVAHAAGGDWPTLVNATSPLTLAVEPACGSIDASNFSEIIGQHRPDESAESGTRSLIDIGDDVLGPLWRLEIAGRRMERPLSPRSMSAVTLESETRSASPVPSREPEDEHVNVQVEALAATIEYDPPFYSGTMKVPPESFTLFYGHEKNAQRINLANADEDELVHLFDACDPATFGRNKENVFDETYRKARKMDTSNFQCAFDAERLGLVNIACGNLTFGESWLKIVKAELYKLNVYGPGSFFKPHKDTPRGKDMFGSLVVTFPTVHEGGELVLRHKEKEEVLNFAAWLREESEPCVAYAAFFSDVEHEVLEVKSGYRVTLTYNLYLEDGPEPDPRLPFPVRALVPRSEQQFGEMLVKLLDDPTFLPEGGTLGFDLEHQYPIETPRFEGWLSASKNRFTPLLRILKGNDAMVLRAFRHQSIQPFLMAVYDLDGVKMMFHDFLYIGRGIDSYHEDPFDVMVEYGAIIIDNKDAAIYWANLPEVEETVVWVTKPTNANQRLSTYAAFGNEVEQNHLYGDLCLIVRVGPPGNRQSSKRVDPKWGRGRI</sequence>
<accession>A0A4S4LN13</accession>
<gene>
    <name evidence="4" type="ORF">EW146_g6617</name>
</gene>
<evidence type="ECO:0000259" key="3">
    <source>
        <dbReference type="PROSITE" id="PS51471"/>
    </source>
</evidence>
<organism evidence="4 5">
    <name type="scientific">Bondarzewia mesenterica</name>
    <dbReference type="NCBI Taxonomy" id="1095465"/>
    <lineage>
        <taxon>Eukaryota</taxon>
        <taxon>Fungi</taxon>
        <taxon>Dikarya</taxon>
        <taxon>Basidiomycota</taxon>
        <taxon>Agaricomycotina</taxon>
        <taxon>Agaricomycetes</taxon>
        <taxon>Russulales</taxon>
        <taxon>Bondarzewiaceae</taxon>
        <taxon>Bondarzewia</taxon>
    </lineage>
</organism>
<evidence type="ECO:0000313" key="4">
    <source>
        <dbReference type="EMBL" id="THH13624.1"/>
    </source>
</evidence>
<dbReference type="OrthoDB" id="27483at2759"/>
<evidence type="ECO:0000256" key="2">
    <source>
        <dbReference type="SAM" id="SignalP"/>
    </source>
</evidence>
<comment type="caution">
    <text evidence="4">The sequence shown here is derived from an EMBL/GenBank/DDBJ whole genome shotgun (WGS) entry which is preliminary data.</text>
</comment>
<protein>
    <recommendedName>
        <fullName evidence="3">Fe2OG dioxygenase domain-containing protein</fullName>
    </recommendedName>
</protein>
<evidence type="ECO:0000313" key="5">
    <source>
        <dbReference type="Proteomes" id="UP000310158"/>
    </source>
</evidence>
<dbReference type="Gene3D" id="2.60.120.620">
    <property type="entry name" value="q2cbj1_9rhob like domain"/>
    <property type="match status" value="1"/>
</dbReference>
<dbReference type="AlphaFoldDB" id="A0A4S4LN13"/>
<dbReference type="InterPro" id="IPR044862">
    <property type="entry name" value="Pro_4_hyd_alph_FE2OG_OXY"/>
</dbReference>
<feature type="signal peptide" evidence="2">
    <location>
        <begin position="1"/>
        <end position="31"/>
    </location>
</feature>
<keyword evidence="2" id="KW-0732">Signal</keyword>
<feature type="region of interest" description="Disordered" evidence="1">
    <location>
        <begin position="109"/>
        <end position="136"/>
    </location>
</feature>
<dbReference type="Proteomes" id="UP000310158">
    <property type="component" value="Unassembled WGS sequence"/>
</dbReference>
<dbReference type="InterPro" id="IPR005123">
    <property type="entry name" value="Oxoglu/Fe-dep_dioxygenase_dom"/>
</dbReference>
<dbReference type="PROSITE" id="PS51471">
    <property type="entry name" value="FE2OG_OXY"/>
    <property type="match status" value="1"/>
</dbReference>
<dbReference type="Pfam" id="PF13640">
    <property type="entry name" value="2OG-FeII_Oxy_3"/>
    <property type="match status" value="1"/>
</dbReference>
<proteinExistence type="predicted"/>
<name>A0A4S4LN13_9AGAM</name>
<dbReference type="PANTHER" id="PTHR33099">
    <property type="entry name" value="FE2OG DIOXYGENASE DOMAIN-CONTAINING PROTEIN"/>
    <property type="match status" value="1"/>
</dbReference>
<evidence type="ECO:0000256" key="1">
    <source>
        <dbReference type="SAM" id="MobiDB-lite"/>
    </source>
</evidence>
<feature type="compositionally biased region" description="Polar residues" evidence="1">
    <location>
        <begin position="110"/>
        <end position="126"/>
    </location>
</feature>